<dbReference type="RefSeq" id="WP_092334947.1">
    <property type="nucleotide sequence ID" value="NZ_FNCP01000024.1"/>
</dbReference>
<evidence type="ECO:0000256" key="3">
    <source>
        <dbReference type="ARBA" id="ARBA00023315"/>
    </source>
</evidence>
<name>A0A1G8H0U3_9FIRM</name>
<keyword evidence="3" id="KW-0012">Acyltransferase</keyword>
<accession>A0A1G8H0U3</accession>
<dbReference type="Proteomes" id="UP000198656">
    <property type="component" value="Unassembled WGS sequence"/>
</dbReference>
<dbReference type="PANTHER" id="PTHR36449:SF1">
    <property type="entry name" value="ACETYLTRANSFERASE"/>
    <property type="match status" value="1"/>
</dbReference>
<dbReference type="Gene3D" id="3.40.630.30">
    <property type="match status" value="1"/>
</dbReference>
<protein>
    <recommendedName>
        <fullName evidence="6">Acetyltransferase (GNAT) family protein</fullName>
    </recommendedName>
</protein>
<evidence type="ECO:0000256" key="2">
    <source>
        <dbReference type="ARBA" id="ARBA00022679"/>
    </source>
</evidence>
<gene>
    <name evidence="4" type="ORF">SAMN05443529_1248</name>
</gene>
<keyword evidence="5" id="KW-1185">Reference proteome</keyword>
<reference evidence="5" key="1">
    <citation type="submission" date="2016-10" db="EMBL/GenBank/DDBJ databases">
        <authorList>
            <person name="Varghese N."/>
            <person name="Submissions S."/>
        </authorList>
    </citation>
    <scope>NUCLEOTIDE SEQUENCE [LARGE SCALE GENOMIC DNA]</scope>
    <source>
        <strain evidence="5">DSM 8344</strain>
    </source>
</reference>
<keyword evidence="1" id="KW-1277">Toxin-antitoxin system</keyword>
<proteinExistence type="predicted"/>
<keyword evidence="2" id="KW-0808">Transferase</keyword>
<dbReference type="EMBL" id="FNCP01000024">
    <property type="protein sequence ID" value="SDI00110.1"/>
    <property type="molecule type" value="Genomic_DNA"/>
</dbReference>
<evidence type="ECO:0008006" key="6">
    <source>
        <dbReference type="Google" id="ProtNLM"/>
    </source>
</evidence>
<dbReference type="AlphaFoldDB" id="A0A1G8H0U3"/>
<dbReference type="SUPFAM" id="SSF55729">
    <property type="entry name" value="Acyl-CoA N-acyltransferases (Nat)"/>
    <property type="match status" value="1"/>
</dbReference>
<evidence type="ECO:0000313" key="4">
    <source>
        <dbReference type="EMBL" id="SDI00110.1"/>
    </source>
</evidence>
<dbReference type="InterPro" id="IPR016181">
    <property type="entry name" value="Acyl_CoA_acyltransferase"/>
</dbReference>
<evidence type="ECO:0000313" key="5">
    <source>
        <dbReference type="Proteomes" id="UP000198656"/>
    </source>
</evidence>
<evidence type="ECO:0000256" key="1">
    <source>
        <dbReference type="ARBA" id="ARBA00022649"/>
    </source>
</evidence>
<dbReference type="STRING" id="1121419.SAMN05443529_1248"/>
<dbReference type="PANTHER" id="PTHR36449">
    <property type="entry name" value="ACETYLTRANSFERASE-RELATED"/>
    <property type="match status" value="1"/>
</dbReference>
<organism evidence="4 5">
    <name type="scientific">Desulfosporosinus hippei DSM 8344</name>
    <dbReference type="NCBI Taxonomy" id="1121419"/>
    <lineage>
        <taxon>Bacteria</taxon>
        <taxon>Bacillati</taxon>
        <taxon>Bacillota</taxon>
        <taxon>Clostridia</taxon>
        <taxon>Eubacteriales</taxon>
        <taxon>Desulfitobacteriaceae</taxon>
        <taxon>Desulfosporosinus</taxon>
    </lineage>
</organism>
<dbReference type="OrthoDB" id="1798296at2"/>
<sequence length="168" mass="19088">MDLTPGFRLDDFYCVLEPYTDFIHKEALELQGYEVSKIHLLINKTNADVVAYMSLSADSIRLSDSEKEQYNMESVGFKAIPAIKIGHLAVAKVYSEKYRGIGTLLIELVRGIAFSMRKSGVACRFITVDADILNNPSVLDFYFKSGFTLNEEYQRRKNPSLRLDIESD</sequence>
<dbReference type="GO" id="GO:0016746">
    <property type="term" value="F:acyltransferase activity"/>
    <property type="evidence" value="ECO:0007669"/>
    <property type="project" value="UniProtKB-KW"/>
</dbReference>